<proteinExistence type="predicted"/>
<dbReference type="AlphaFoldDB" id="A0A177N9B7"/>
<keyword evidence="2" id="KW-1185">Reference proteome</keyword>
<evidence type="ECO:0000313" key="2">
    <source>
        <dbReference type="Proteomes" id="UP000077628"/>
    </source>
</evidence>
<accession>A0A177N9B7</accession>
<dbReference type="OrthoDB" id="5770026at2"/>
<dbReference type="STRING" id="702114.A1355_12735"/>
<name>A0A177N9B7_9GAMM</name>
<sequence>MADYTECSVNFKLPCRDENPRKNRRPGQLEIVGTAALLFAAQRKGLVVDAETVIAQLNGAGYRAFTQRCDPAKKWNALIGYSRR</sequence>
<dbReference type="RefSeq" id="WP_064031089.1">
    <property type="nucleotide sequence ID" value="NZ_LUUK01000204.1"/>
</dbReference>
<dbReference type="Proteomes" id="UP000077628">
    <property type="component" value="Unassembled WGS sequence"/>
</dbReference>
<organism evidence="1 2">
    <name type="scientific">Methylomonas koyamae</name>
    <dbReference type="NCBI Taxonomy" id="702114"/>
    <lineage>
        <taxon>Bacteria</taxon>
        <taxon>Pseudomonadati</taxon>
        <taxon>Pseudomonadota</taxon>
        <taxon>Gammaproteobacteria</taxon>
        <taxon>Methylococcales</taxon>
        <taxon>Methylococcaceae</taxon>
        <taxon>Methylomonas</taxon>
    </lineage>
</organism>
<reference evidence="2" key="1">
    <citation type="submission" date="2016-03" db="EMBL/GenBank/DDBJ databases">
        <authorList>
            <person name="Heylen K."/>
            <person name="De Vos P."/>
            <person name="Vekeman B."/>
        </authorList>
    </citation>
    <scope>NUCLEOTIDE SEQUENCE [LARGE SCALE GENOMIC DNA]</scope>
    <source>
        <strain evidence="2">R-45383</strain>
    </source>
</reference>
<dbReference type="EMBL" id="LUUK01000204">
    <property type="protein sequence ID" value="OAI14083.1"/>
    <property type="molecule type" value="Genomic_DNA"/>
</dbReference>
<evidence type="ECO:0000313" key="1">
    <source>
        <dbReference type="EMBL" id="OAI14083.1"/>
    </source>
</evidence>
<gene>
    <name evidence="1" type="ORF">A1355_12735</name>
</gene>
<protein>
    <submittedName>
        <fullName evidence="1">Uncharacterized protein</fullName>
    </submittedName>
</protein>
<comment type="caution">
    <text evidence="1">The sequence shown here is derived from an EMBL/GenBank/DDBJ whole genome shotgun (WGS) entry which is preliminary data.</text>
</comment>